<dbReference type="EMBL" id="CP003940">
    <property type="protein sequence ID" value="AFZ48309.1"/>
    <property type="molecule type" value="Genomic_DNA"/>
</dbReference>
<reference evidence="3" key="1">
    <citation type="journal article" date="2013" name="Proc. Natl. Acad. Sci. U.S.A.">
        <title>Improving the coverage of the cyanobacterial phylum using diversity-driven genome sequencing.</title>
        <authorList>
            <person name="Shih P.M."/>
            <person name="Wu D."/>
            <person name="Latifi A."/>
            <person name="Axen S.D."/>
            <person name="Fewer D.P."/>
            <person name="Talla E."/>
            <person name="Calteau A."/>
            <person name="Cai F."/>
            <person name="Tandeau de Marsac N."/>
            <person name="Rippka R."/>
            <person name="Herdman M."/>
            <person name="Sivonen K."/>
            <person name="Coursin T."/>
            <person name="Laurent T."/>
            <person name="Goodwin L."/>
            <person name="Nolan M."/>
            <person name="Davenport K.W."/>
            <person name="Han C.S."/>
            <person name="Rubin E.M."/>
            <person name="Eisen J.A."/>
            <person name="Woyke T."/>
            <person name="Gugger M."/>
            <person name="Kerfeld C.A."/>
        </authorList>
    </citation>
    <scope>NUCLEOTIDE SEQUENCE [LARGE SCALE GENOMIC DNA]</scope>
    <source>
        <strain evidence="3">ATCC 29140 / PCC 7202</strain>
    </source>
</reference>
<accession>K9YN68</accession>
<keyword evidence="3" id="KW-1185">Reference proteome</keyword>
<dbReference type="STRING" id="292563.Cyast_2363"/>
<feature type="transmembrane region" description="Helical" evidence="1">
    <location>
        <begin position="172"/>
        <end position="190"/>
    </location>
</feature>
<keyword evidence="1" id="KW-0472">Membrane</keyword>
<proteinExistence type="predicted"/>
<feature type="transmembrane region" description="Helical" evidence="1">
    <location>
        <begin position="196"/>
        <end position="214"/>
    </location>
</feature>
<keyword evidence="1" id="KW-1133">Transmembrane helix</keyword>
<feature type="transmembrane region" description="Helical" evidence="1">
    <location>
        <begin position="142"/>
        <end position="165"/>
    </location>
</feature>
<feature type="transmembrane region" description="Helical" evidence="1">
    <location>
        <begin position="69"/>
        <end position="90"/>
    </location>
</feature>
<dbReference type="Pfam" id="PF20334">
    <property type="entry name" value="DUF6629"/>
    <property type="match status" value="1"/>
</dbReference>
<dbReference type="KEGG" id="csn:Cyast_2363"/>
<evidence type="ECO:0000313" key="2">
    <source>
        <dbReference type="EMBL" id="AFZ48309.1"/>
    </source>
</evidence>
<evidence type="ECO:0000256" key="1">
    <source>
        <dbReference type="SAM" id="Phobius"/>
    </source>
</evidence>
<dbReference type="eggNOG" id="ENOG5032S87">
    <property type="taxonomic scope" value="Bacteria"/>
</dbReference>
<dbReference type="BioCyc" id="CSTA292563:G1353-2365-MONOMER"/>
<organism evidence="2 3">
    <name type="scientific">Cyanobacterium stanieri (strain ATCC 29140 / PCC 7202)</name>
    <dbReference type="NCBI Taxonomy" id="292563"/>
    <lineage>
        <taxon>Bacteria</taxon>
        <taxon>Bacillati</taxon>
        <taxon>Cyanobacteriota</taxon>
        <taxon>Cyanophyceae</taxon>
        <taxon>Oscillatoriophycideae</taxon>
        <taxon>Chroococcales</taxon>
        <taxon>Geminocystaceae</taxon>
        <taxon>Cyanobacterium</taxon>
    </lineage>
</organism>
<dbReference type="AlphaFoldDB" id="K9YN68"/>
<gene>
    <name evidence="2" type="ordered locus">Cyast_2363</name>
</gene>
<dbReference type="HOGENOM" id="CLU_098310_1_0_3"/>
<keyword evidence="1" id="KW-0812">Transmembrane</keyword>
<sequence>MCFSASSSFLISAVGICSGSYCVSRVNQTNVYDYLPIALTPILFGIQQGLEGMVWLSLNSADSQITKTYAFGFLFFSHFLWPFWMTFSVLKVETGETIKKVLIGLLTIGFLYGVFLYFPLLVNPDWLSVNQVYGSIQYRIHVMSHGIVSPYLGILLYVMLTLLGLMLSSHRGLNYLGGLIFIALIFSQLLFDYALISVWCFFAAVTSSYLLYFFSSEELFQTS</sequence>
<evidence type="ECO:0000313" key="3">
    <source>
        <dbReference type="Proteomes" id="UP000010483"/>
    </source>
</evidence>
<dbReference type="Proteomes" id="UP000010483">
    <property type="component" value="Chromosome"/>
</dbReference>
<protein>
    <submittedName>
        <fullName evidence="2">Uncharacterized protein</fullName>
    </submittedName>
</protein>
<name>K9YN68_CYASC</name>
<dbReference type="InterPro" id="IPR046737">
    <property type="entry name" value="DUF6629"/>
</dbReference>
<feature type="transmembrane region" description="Helical" evidence="1">
    <location>
        <begin position="102"/>
        <end position="122"/>
    </location>
</feature>